<proteinExistence type="predicted"/>
<name>A0ACD3AVX8_9AGAR</name>
<gene>
    <name evidence="1" type="ORF">BDN72DRAFT_585227</name>
</gene>
<reference evidence="1 2" key="1">
    <citation type="journal article" date="2019" name="Nat. Ecol. Evol.">
        <title>Megaphylogeny resolves global patterns of mushroom evolution.</title>
        <authorList>
            <person name="Varga T."/>
            <person name="Krizsan K."/>
            <person name="Foldi C."/>
            <person name="Dima B."/>
            <person name="Sanchez-Garcia M."/>
            <person name="Sanchez-Ramirez S."/>
            <person name="Szollosi G.J."/>
            <person name="Szarkandi J.G."/>
            <person name="Papp V."/>
            <person name="Albert L."/>
            <person name="Andreopoulos W."/>
            <person name="Angelini C."/>
            <person name="Antonin V."/>
            <person name="Barry K.W."/>
            <person name="Bougher N.L."/>
            <person name="Buchanan P."/>
            <person name="Buyck B."/>
            <person name="Bense V."/>
            <person name="Catcheside P."/>
            <person name="Chovatia M."/>
            <person name="Cooper J."/>
            <person name="Damon W."/>
            <person name="Desjardin D."/>
            <person name="Finy P."/>
            <person name="Geml J."/>
            <person name="Haridas S."/>
            <person name="Hughes K."/>
            <person name="Justo A."/>
            <person name="Karasinski D."/>
            <person name="Kautmanova I."/>
            <person name="Kiss B."/>
            <person name="Kocsube S."/>
            <person name="Kotiranta H."/>
            <person name="LaButti K.M."/>
            <person name="Lechner B.E."/>
            <person name="Liimatainen K."/>
            <person name="Lipzen A."/>
            <person name="Lukacs Z."/>
            <person name="Mihaltcheva S."/>
            <person name="Morgado L.N."/>
            <person name="Niskanen T."/>
            <person name="Noordeloos M.E."/>
            <person name="Ohm R.A."/>
            <person name="Ortiz-Santana B."/>
            <person name="Ovrebo C."/>
            <person name="Racz N."/>
            <person name="Riley R."/>
            <person name="Savchenko A."/>
            <person name="Shiryaev A."/>
            <person name="Soop K."/>
            <person name="Spirin V."/>
            <person name="Szebenyi C."/>
            <person name="Tomsovsky M."/>
            <person name="Tulloss R.E."/>
            <person name="Uehling J."/>
            <person name="Grigoriev I.V."/>
            <person name="Vagvolgyi C."/>
            <person name="Papp T."/>
            <person name="Martin F.M."/>
            <person name="Miettinen O."/>
            <person name="Hibbett D.S."/>
            <person name="Nagy L.G."/>
        </authorList>
    </citation>
    <scope>NUCLEOTIDE SEQUENCE [LARGE SCALE GENOMIC DNA]</scope>
    <source>
        <strain evidence="1 2">NL-1719</strain>
    </source>
</reference>
<dbReference type="Proteomes" id="UP000308600">
    <property type="component" value="Unassembled WGS sequence"/>
</dbReference>
<organism evidence="1 2">
    <name type="scientific">Pluteus cervinus</name>
    <dbReference type="NCBI Taxonomy" id="181527"/>
    <lineage>
        <taxon>Eukaryota</taxon>
        <taxon>Fungi</taxon>
        <taxon>Dikarya</taxon>
        <taxon>Basidiomycota</taxon>
        <taxon>Agaricomycotina</taxon>
        <taxon>Agaricomycetes</taxon>
        <taxon>Agaricomycetidae</taxon>
        <taxon>Agaricales</taxon>
        <taxon>Pluteineae</taxon>
        <taxon>Pluteaceae</taxon>
        <taxon>Pluteus</taxon>
    </lineage>
</organism>
<dbReference type="EMBL" id="ML208324">
    <property type="protein sequence ID" value="TFK69776.1"/>
    <property type="molecule type" value="Genomic_DNA"/>
</dbReference>
<accession>A0ACD3AVX8</accession>
<evidence type="ECO:0000313" key="2">
    <source>
        <dbReference type="Proteomes" id="UP000308600"/>
    </source>
</evidence>
<protein>
    <submittedName>
        <fullName evidence="1">Uncharacterized protein</fullName>
    </submittedName>
</protein>
<evidence type="ECO:0000313" key="1">
    <source>
        <dbReference type="EMBL" id="TFK69776.1"/>
    </source>
</evidence>
<sequence>MKKEGVATDTGRRKKHVSDLQDGKAWRKRRELPPANATWPTCLIVAPSTVVHNWEREFETWGYFEVGLYNGTPKEREIVINDFKLGRLDIVVTTFDLARRDIDVLDTLPWSCIFVDEVHRVKNLSAKITQAYHQFTCLRRFGLTGTAIQNSYSEMWTILDWTNPGRLGTPRQWNGYVVKPLTAGQSTGASEEERAKASVALTLKNTLLPKFFLRRTKEIIRHQLPEKTDQVVFCPLTPTQISAYKRLLGTVAVQNLILKDRPCPCGSSESRKNCCHPFVPGDVFRYMSILIKISNHLGLILPTPNDNPEQTERNRALARVAFADGDIPKYGTAMMQAQYCGKWGILDLLLQEWRKDPTNKLLIFTKSVKLIGMLEFHLSARGYGFLKLDGSTKQSDRMPMIDKFHSDPDVFIFLISTLAGGTGLNLTGANKVVIFDPNWNPAHDLQAMDRAFRFGQTRDVSVYRLLGAGSVEELIYARQIYKQQQMAIGYEASVQTRYFEGIQGDANKKGELFGIENIFKLHEDKLATKMAIEKANLAELDWALANMGGTRSKKTKVDSALVEADAKGAKEENMRGLGALLFDDAPPSANSEQDAIQKTLNSIGVTYSHLNDEILAPSRIEEERTKTTLRRRRERKSRGGRSSTGADEQPGPQWPPKRKHHKPPPTPEELLASRHQALIELGMINHPADVPTFARDFARQSRKDQSEILAELDQWARNQKTR</sequence>
<keyword evidence="2" id="KW-1185">Reference proteome</keyword>